<dbReference type="Gene3D" id="2.10.109.10">
    <property type="entry name" value="Umud Fragment, subunit A"/>
    <property type="match status" value="1"/>
</dbReference>
<dbReference type="PROSITE" id="PS50943">
    <property type="entry name" value="HTH_CROC1"/>
    <property type="match status" value="1"/>
</dbReference>
<dbReference type="OrthoDB" id="2475196at2"/>
<dbReference type="PANTHER" id="PTHR40661">
    <property type="match status" value="1"/>
</dbReference>
<keyword evidence="2" id="KW-0238">DNA-binding</keyword>
<dbReference type="RefSeq" id="WP_132094167.1">
    <property type="nucleotide sequence ID" value="NZ_JANKAQ010000018.1"/>
</dbReference>
<reference evidence="5 6" key="1">
    <citation type="submission" date="2019-03" db="EMBL/GenBank/DDBJ databases">
        <title>Genomic Encyclopedia of Type Strains, Phase IV (KMG-IV): sequencing the most valuable type-strain genomes for metagenomic binning, comparative biology and taxonomic classification.</title>
        <authorList>
            <person name="Goeker M."/>
        </authorList>
    </citation>
    <scope>NUCLEOTIDE SEQUENCE [LARGE SCALE GENOMIC DNA]</scope>
    <source>
        <strain evidence="5 6">DSM 28559</strain>
    </source>
</reference>
<accession>A0A4R2LCQ1</accession>
<dbReference type="Pfam" id="PF01381">
    <property type="entry name" value="HTH_3"/>
    <property type="match status" value="1"/>
</dbReference>
<evidence type="ECO:0000313" key="5">
    <source>
        <dbReference type="EMBL" id="TCO82165.1"/>
    </source>
</evidence>
<evidence type="ECO:0000256" key="1">
    <source>
        <dbReference type="ARBA" id="ARBA00023015"/>
    </source>
</evidence>
<evidence type="ECO:0000256" key="3">
    <source>
        <dbReference type="ARBA" id="ARBA00023163"/>
    </source>
</evidence>
<sequence length="246" mass="27364">MRSIGRIIAENRKKKGLSQPELAELLSLQGIDVTAKAISKWETDAREPGLHVFLTLCKLLDIEDIYDAYFGKNPYSVMDGLNQEGKEKIKDYAKILKASGLFEPVVANIIPFRKKEIFMDIFGDAVSAGTGNFLTDAPKESYEVGDLAPDNADFGVRISGDSMEPEYHNGEIAWIQQKDSICNGEIGIFYLNGDAYIKKLHDEPDGLFLISLNKRYKPIAIQESDSFKIFGRVVGKCDASDIPGFQ</sequence>
<dbReference type="SUPFAM" id="SSF47413">
    <property type="entry name" value="lambda repressor-like DNA-binding domains"/>
    <property type="match status" value="1"/>
</dbReference>
<dbReference type="PANTHER" id="PTHR40661:SF1">
    <property type="entry name" value="HTH CRO_C1-TYPE DOMAIN-CONTAINING PROTEIN"/>
    <property type="match status" value="1"/>
</dbReference>
<protein>
    <submittedName>
        <fullName evidence="5">Helix-turn-helix protein</fullName>
    </submittedName>
</protein>
<evidence type="ECO:0000259" key="4">
    <source>
        <dbReference type="PROSITE" id="PS50943"/>
    </source>
</evidence>
<evidence type="ECO:0000313" key="6">
    <source>
        <dbReference type="Proteomes" id="UP000295711"/>
    </source>
</evidence>
<dbReference type="Gene3D" id="1.10.260.40">
    <property type="entry name" value="lambda repressor-like DNA-binding domains"/>
    <property type="match status" value="1"/>
</dbReference>
<dbReference type="Pfam" id="PF00717">
    <property type="entry name" value="Peptidase_S24"/>
    <property type="match status" value="1"/>
</dbReference>
<feature type="domain" description="HTH cro/C1-type" evidence="4">
    <location>
        <begin position="8"/>
        <end position="68"/>
    </location>
</feature>
<dbReference type="CDD" id="cd00093">
    <property type="entry name" value="HTH_XRE"/>
    <property type="match status" value="1"/>
</dbReference>
<keyword evidence="3" id="KW-0804">Transcription</keyword>
<name>A0A4R2LCQ1_9FIRM</name>
<dbReference type="SMART" id="SM00530">
    <property type="entry name" value="HTH_XRE"/>
    <property type="match status" value="1"/>
</dbReference>
<dbReference type="Proteomes" id="UP000295711">
    <property type="component" value="Unassembled WGS sequence"/>
</dbReference>
<dbReference type="AlphaFoldDB" id="A0A4R2LCQ1"/>
<dbReference type="GO" id="GO:0003677">
    <property type="term" value="F:DNA binding"/>
    <property type="evidence" value="ECO:0007669"/>
    <property type="project" value="UniProtKB-KW"/>
</dbReference>
<keyword evidence="6" id="KW-1185">Reference proteome</keyword>
<evidence type="ECO:0000256" key="2">
    <source>
        <dbReference type="ARBA" id="ARBA00023125"/>
    </source>
</evidence>
<dbReference type="InterPro" id="IPR015927">
    <property type="entry name" value="Peptidase_S24_S26A/B/C"/>
</dbReference>
<dbReference type="CDD" id="cd06529">
    <property type="entry name" value="S24_LexA-like"/>
    <property type="match status" value="1"/>
</dbReference>
<dbReference type="SUPFAM" id="SSF51306">
    <property type="entry name" value="LexA/Signal peptidase"/>
    <property type="match status" value="1"/>
</dbReference>
<keyword evidence="1" id="KW-0805">Transcription regulation</keyword>
<comment type="caution">
    <text evidence="5">The sequence shown here is derived from an EMBL/GenBank/DDBJ whole genome shotgun (WGS) entry which is preliminary data.</text>
</comment>
<proteinExistence type="predicted"/>
<gene>
    <name evidence="5" type="ORF">EV212_11938</name>
</gene>
<dbReference type="InterPro" id="IPR001387">
    <property type="entry name" value="Cro/C1-type_HTH"/>
</dbReference>
<dbReference type="InterPro" id="IPR039418">
    <property type="entry name" value="LexA-like"/>
</dbReference>
<dbReference type="InterPro" id="IPR036286">
    <property type="entry name" value="LexA/Signal_pep-like_sf"/>
</dbReference>
<dbReference type="EMBL" id="SLXA01000019">
    <property type="protein sequence ID" value="TCO82165.1"/>
    <property type="molecule type" value="Genomic_DNA"/>
</dbReference>
<dbReference type="InterPro" id="IPR010982">
    <property type="entry name" value="Lambda_DNA-bd_dom_sf"/>
</dbReference>
<organism evidence="5 6">
    <name type="scientific">Frisingicoccus caecimuris</name>
    <dbReference type="NCBI Taxonomy" id="1796636"/>
    <lineage>
        <taxon>Bacteria</taxon>
        <taxon>Bacillati</taxon>
        <taxon>Bacillota</taxon>
        <taxon>Clostridia</taxon>
        <taxon>Lachnospirales</taxon>
        <taxon>Lachnospiraceae</taxon>
        <taxon>Frisingicoccus</taxon>
    </lineage>
</organism>